<accession>A0A010RG89</accession>
<keyword evidence="3" id="KW-1185">Reference proteome</keyword>
<proteinExistence type="predicted"/>
<feature type="region of interest" description="Disordered" evidence="1">
    <location>
        <begin position="121"/>
        <end position="152"/>
    </location>
</feature>
<sequence length="152" mass="17709">MCHINVICWPKCCGRQQRHVNNECHDTRNDTNKQCFNPKPETMVMRDYPCHWCIVNATPEQMEAWEPDPVRRKFLILEAPGLIEKERREPVDREIRAYMRAVNTRIAMDLQLERNARQAAEAADRAAAEAEPRTPRQEDFMEIDRAGSSSQG</sequence>
<reference evidence="2 3" key="1">
    <citation type="submission" date="2014-02" db="EMBL/GenBank/DDBJ databases">
        <title>The genome sequence of Colletotrichum fioriniae PJ7.</title>
        <authorList>
            <person name="Baroncelli R."/>
            <person name="Thon M.R."/>
        </authorList>
    </citation>
    <scope>NUCLEOTIDE SEQUENCE [LARGE SCALE GENOMIC DNA]</scope>
    <source>
        <strain evidence="2 3">PJ7</strain>
    </source>
</reference>
<evidence type="ECO:0000313" key="3">
    <source>
        <dbReference type="Proteomes" id="UP000020467"/>
    </source>
</evidence>
<comment type="caution">
    <text evidence="2">The sequence shown here is derived from an EMBL/GenBank/DDBJ whole genome shotgun (WGS) entry which is preliminary data.</text>
</comment>
<dbReference type="AlphaFoldDB" id="A0A010RG89"/>
<dbReference type="Proteomes" id="UP000020467">
    <property type="component" value="Unassembled WGS sequence"/>
</dbReference>
<dbReference type="KEGG" id="cfj:CFIO01_02066"/>
<dbReference type="HOGENOM" id="CLU_1722214_0_0_1"/>
<protein>
    <submittedName>
        <fullName evidence="2">Uncharacterized protein</fullName>
    </submittedName>
</protein>
<organism evidence="2 3">
    <name type="scientific">Colletotrichum fioriniae PJ7</name>
    <dbReference type="NCBI Taxonomy" id="1445577"/>
    <lineage>
        <taxon>Eukaryota</taxon>
        <taxon>Fungi</taxon>
        <taxon>Dikarya</taxon>
        <taxon>Ascomycota</taxon>
        <taxon>Pezizomycotina</taxon>
        <taxon>Sordariomycetes</taxon>
        <taxon>Hypocreomycetidae</taxon>
        <taxon>Glomerellales</taxon>
        <taxon>Glomerellaceae</taxon>
        <taxon>Colletotrichum</taxon>
        <taxon>Colletotrichum acutatum species complex</taxon>
    </lineage>
</organism>
<evidence type="ECO:0000256" key="1">
    <source>
        <dbReference type="SAM" id="MobiDB-lite"/>
    </source>
</evidence>
<name>A0A010RG89_9PEZI</name>
<evidence type="ECO:0000313" key="2">
    <source>
        <dbReference type="EMBL" id="EXF79331.1"/>
    </source>
</evidence>
<dbReference type="EMBL" id="JARH01000559">
    <property type="protein sequence ID" value="EXF79331.1"/>
    <property type="molecule type" value="Genomic_DNA"/>
</dbReference>
<feature type="compositionally biased region" description="Basic and acidic residues" evidence="1">
    <location>
        <begin position="121"/>
        <end position="145"/>
    </location>
</feature>
<gene>
    <name evidence="2" type="ORF">CFIO01_02066</name>
</gene>